<protein>
    <submittedName>
        <fullName evidence="2">Uncharacterized protein</fullName>
    </submittedName>
</protein>
<evidence type="ECO:0000313" key="2">
    <source>
        <dbReference type="EMBL" id="JAA91206.1"/>
    </source>
</evidence>
<sequence length="72" mass="7516">GSSISAESSGSGLIFDMGETEAVDNLIEMEREALSAGEVERHGVSSSKMGERDGHQRDGTGEGGNCIIYTPI</sequence>
<evidence type="ECO:0000256" key="1">
    <source>
        <dbReference type="SAM" id="MobiDB-lite"/>
    </source>
</evidence>
<feature type="non-terminal residue" evidence="2">
    <location>
        <position position="1"/>
    </location>
</feature>
<organism evidence="2">
    <name type="scientific">Pararge aegeria</name>
    <name type="common">speckled wood butterfly</name>
    <dbReference type="NCBI Taxonomy" id="116150"/>
    <lineage>
        <taxon>Eukaryota</taxon>
        <taxon>Metazoa</taxon>
        <taxon>Ecdysozoa</taxon>
        <taxon>Arthropoda</taxon>
        <taxon>Hexapoda</taxon>
        <taxon>Insecta</taxon>
        <taxon>Pterygota</taxon>
        <taxon>Neoptera</taxon>
        <taxon>Endopterygota</taxon>
        <taxon>Lepidoptera</taxon>
        <taxon>Glossata</taxon>
        <taxon>Ditrysia</taxon>
        <taxon>Papilionoidea</taxon>
        <taxon>Nymphalidae</taxon>
        <taxon>Satyrinae</taxon>
        <taxon>Satyrini</taxon>
        <taxon>Parargina</taxon>
        <taxon>Pararge</taxon>
    </lineage>
</organism>
<feature type="compositionally biased region" description="Basic and acidic residues" evidence="1">
    <location>
        <begin position="35"/>
        <end position="60"/>
    </location>
</feature>
<dbReference type="AlphaFoldDB" id="S4PF02"/>
<name>S4PF02_9NEOP</name>
<reference evidence="2" key="2">
    <citation type="submission" date="2013-05" db="EMBL/GenBank/DDBJ databases">
        <authorList>
            <person name="Carter J.-M."/>
            <person name="Baker S.C."/>
            <person name="Pink R."/>
            <person name="Carter D.R.F."/>
            <person name="Collins A."/>
            <person name="Tomlin J."/>
            <person name="Gibbs M."/>
            <person name="Breuker C.J."/>
        </authorList>
    </citation>
    <scope>NUCLEOTIDE SEQUENCE</scope>
    <source>
        <tissue evidence="2">Ovary</tissue>
    </source>
</reference>
<reference evidence="2" key="1">
    <citation type="journal article" date="2013" name="BMC Genomics">
        <title>Unscrambling butterfly oogenesis.</title>
        <authorList>
            <person name="Carter J.M."/>
            <person name="Baker S.C."/>
            <person name="Pink R."/>
            <person name="Carter D.R."/>
            <person name="Collins A."/>
            <person name="Tomlin J."/>
            <person name="Gibbs M."/>
            <person name="Breuker C.J."/>
        </authorList>
    </citation>
    <scope>NUCLEOTIDE SEQUENCE</scope>
    <source>
        <tissue evidence="2">Ovary</tissue>
    </source>
</reference>
<proteinExistence type="predicted"/>
<accession>S4PF02</accession>
<dbReference type="EMBL" id="GAIX01001354">
    <property type="protein sequence ID" value="JAA91206.1"/>
    <property type="molecule type" value="Transcribed_RNA"/>
</dbReference>
<feature type="non-terminal residue" evidence="2">
    <location>
        <position position="72"/>
    </location>
</feature>
<feature type="region of interest" description="Disordered" evidence="1">
    <location>
        <begin position="35"/>
        <end position="72"/>
    </location>
</feature>